<dbReference type="NCBIfam" id="TIGR01926">
    <property type="entry name" value="peroxid_rel"/>
    <property type="match status" value="1"/>
</dbReference>
<dbReference type="InterPro" id="IPR003779">
    <property type="entry name" value="CMD-like"/>
</dbReference>
<comment type="caution">
    <text evidence="2">The sequence shown here is derived from an EMBL/GenBank/DDBJ whole genome shotgun (WGS) entry which is preliminary data.</text>
</comment>
<dbReference type="InterPro" id="IPR010195">
    <property type="entry name" value="Uncharacterised_peroxidase-rel"/>
</dbReference>
<dbReference type="NCBIfam" id="TIGR00778">
    <property type="entry name" value="ahpD_dom"/>
    <property type="match status" value="1"/>
</dbReference>
<evidence type="ECO:0000313" key="2">
    <source>
        <dbReference type="EMBL" id="KPJ53906.1"/>
    </source>
</evidence>
<keyword evidence="2" id="KW-0575">Peroxidase</keyword>
<dbReference type="GO" id="GO:0051920">
    <property type="term" value="F:peroxiredoxin activity"/>
    <property type="evidence" value="ECO:0007669"/>
    <property type="project" value="InterPro"/>
</dbReference>
<reference evidence="2 3" key="1">
    <citation type="journal article" date="2015" name="Microbiome">
        <title>Genomic resolution of linkages in carbon, nitrogen, and sulfur cycling among widespread estuary sediment bacteria.</title>
        <authorList>
            <person name="Baker B.J."/>
            <person name="Lazar C.S."/>
            <person name="Teske A.P."/>
            <person name="Dick G.J."/>
        </authorList>
    </citation>
    <scope>NUCLEOTIDE SEQUENCE [LARGE SCALE GENOMIC DNA]</scope>
    <source>
        <strain evidence="2">DG_24</strain>
    </source>
</reference>
<dbReference type="Pfam" id="PF02627">
    <property type="entry name" value="CMD"/>
    <property type="match status" value="1"/>
</dbReference>
<dbReference type="SUPFAM" id="SSF69118">
    <property type="entry name" value="AhpD-like"/>
    <property type="match status" value="1"/>
</dbReference>
<dbReference type="STRING" id="1703770.AMJ39_02635"/>
<evidence type="ECO:0000313" key="3">
    <source>
        <dbReference type="Proteomes" id="UP000052008"/>
    </source>
</evidence>
<dbReference type="PANTHER" id="PTHR35446">
    <property type="entry name" value="SI:CH211-175M2.5"/>
    <property type="match status" value="1"/>
</dbReference>
<dbReference type="Proteomes" id="UP000052008">
    <property type="component" value="Unassembled WGS sequence"/>
</dbReference>
<dbReference type="EMBL" id="LIZS01000010">
    <property type="protein sequence ID" value="KPJ53906.1"/>
    <property type="molecule type" value="Genomic_DNA"/>
</dbReference>
<feature type="domain" description="Carboxymuconolactone decarboxylase-like" evidence="1">
    <location>
        <begin position="48"/>
        <end position="101"/>
    </location>
</feature>
<proteinExistence type="predicted"/>
<keyword evidence="2" id="KW-0560">Oxidoreductase</keyword>
<evidence type="ECO:0000259" key="1">
    <source>
        <dbReference type="Pfam" id="PF02627"/>
    </source>
</evidence>
<dbReference type="InterPro" id="IPR029032">
    <property type="entry name" value="AhpD-like"/>
</dbReference>
<name>A0A0S7WUP8_UNCT6</name>
<gene>
    <name evidence="2" type="ORF">AMJ39_02635</name>
</gene>
<dbReference type="AlphaFoldDB" id="A0A0S7WUP8"/>
<dbReference type="InterPro" id="IPR004675">
    <property type="entry name" value="AhpD_core"/>
</dbReference>
<organism evidence="2 3">
    <name type="scientific">candidate division TA06 bacterium DG_24</name>
    <dbReference type="NCBI Taxonomy" id="1703770"/>
    <lineage>
        <taxon>Bacteria</taxon>
        <taxon>Bacteria division TA06</taxon>
    </lineage>
</organism>
<sequence>MPWISTIDDREATGQLKELYERLKRERGKISNIMRVHSLNPSALHAHIDLYLTLMFGTSGLSREERELIAVIVSAANRCEYCVRHHAEALRHYWHDDEKLRKLINDPRSVNLPDRSRLLVDYALTLSLSPEKIDSSDIQALRSSGFSDEDILNINLITSYFCFVNRVALGLGVELTPEEVRGYRF</sequence>
<dbReference type="PANTHER" id="PTHR35446:SF2">
    <property type="entry name" value="CARBOXYMUCONOLACTONE DECARBOXYLASE-LIKE DOMAIN-CONTAINING PROTEIN"/>
    <property type="match status" value="1"/>
</dbReference>
<dbReference type="Gene3D" id="1.20.1290.10">
    <property type="entry name" value="AhpD-like"/>
    <property type="match status" value="1"/>
</dbReference>
<accession>A0A0S7WUP8</accession>
<protein>
    <submittedName>
        <fullName evidence="2">Peroxidase</fullName>
    </submittedName>
</protein>